<gene>
    <name evidence="3" type="ORF">Thena_0153</name>
</gene>
<dbReference type="OrthoDB" id="9801109at2"/>
<dbReference type="NCBIfam" id="TIGR00282">
    <property type="entry name" value="TIGR00282 family metallophosphoesterase"/>
    <property type="match status" value="1"/>
</dbReference>
<keyword evidence="2" id="KW-0479">Metal-binding</keyword>
<feature type="binding site" evidence="2">
    <location>
        <position position="40"/>
    </location>
    <ligand>
        <name>Fe cation</name>
        <dbReference type="ChEBI" id="CHEBI:24875"/>
        <label>1</label>
    </ligand>
</feature>
<feature type="binding site" evidence="2">
    <location>
        <position position="39"/>
    </location>
    <ligand>
        <name>Fe cation</name>
        <dbReference type="ChEBI" id="CHEBI:24875"/>
        <label>2</label>
    </ligand>
</feature>
<dbReference type="GO" id="GO:0004113">
    <property type="term" value="F:2',3'-cyclic-nucleotide 3'-phosphodiesterase activity"/>
    <property type="evidence" value="ECO:0007669"/>
    <property type="project" value="TreeGrafter"/>
</dbReference>
<dbReference type="eggNOG" id="COG1692">
    <property type="taxonomic scope" value="Bacteria"/>
</dbReference>
<dbReference type="CDD" id="cd07382">
    <property type="entry name" value="MPP_DR1281"/>
    <property type="match status" value="1"/>
</dbReference>
<evidence type="ECO:0000256" key="1">
    <source>
        <dbReference type="PIRSR" id="PIRSR004789-50"/>
    </source>
</evidence>
<dbReference type="Gene3D" id="3.60.21.10">
    <property type="match status" value="1"/>
</dbReference>
<dbReference type="GO" id="GO:0046872">
    <property type="term" value="F:metal ion binding"/>
    <property type="evidence" value="ECO:0007669"/>
    <property type="project" value="UniProtKB-KW"/>
</dbReference>
<evidence type="ECO:0000313" key="3">
    <source>
        <dbReference type="EMBL" id="AEE13803.1"/>
    </source>
</evidence>
<dbReference type="KEGG" id="tnr:Thena_0153"/>
<organism evidence="3 4">
    <name type="scientific">Thermodesulfobium narugense DSM 14796</name>
    <dbReference type="NCBI Taxonomy" id="747365"/>
    <lineage>
        <taxon>Bacteria</taxon>
        <taxon>Pseudomonadati</taxon>
        <taxon>Thermodesulfobiota</taxon>
        <taxon>Thermodesulfobiia</taxon>
        <taxon>Thermodesulfobiales</taxon>
        <taxon>Thermodesulfobiaceae</taxon>
        <taxon>Thermodesulfobium</taxon>
    </lineage>
</organism>
<protein>
    <recommendedName>
        <fullName evidence="5">Metallophosphoesterase</fullName>
    </recommendedName>
</protein>
<dbReference type="EMBL" id="CP002690">
    <property type="protein sequence ID" value="AEE13803.1"/>
    <property type="molecule type" value="Genomic_DNA"/>
</dbReference>
<feature type="active site" description="Proton donor" evidence="1">
    <location>
        <position position="68"/>
    </location>
</feature>
<feature type="binding site" evidence="2">
    <location>
        <position position="174"/>
    </location>
    <ligand>
        <name>Fe cation</name>
        <dbReference type="ChEBI" id="CHEBI:24875"/>
        <label>2</label>
    </ligand>
</feature>
<dbReference type="AlphaFoldDB" id="M1E5R2"/>
<dbReference type="PANTHER" id="PTHR36303">
    <property type="entry name" value="2',3'-CYCLIC-NUCLEOTIDE 2'-PHOSPHODIESTERASE"/>
    <property type="match status" value="1"/>
</dbReference>
<dbReference type="PANTHER" id="PTHR36303:SF1">
    <property type="entry name" value="2',3'-CYCLIC-NUCLEOTIDE 2'-PHOSPHODIESTERASE"/>
    <property type="match status" value="1"/>
</dbReference>
<feature type="binding site" evidence="2">
    <location>
        <position position="39"/>
    </location>
    <ligand>
        <name>Fe cation</name>
        <dbReference type="ChEBI" id="CHEBI:24875"/>
        <label>1</label>
    </ligand>
</feature>
<dbReference type="HOGENOM" id="CLU_068238_0_0_9"/>
<dbReference type="Pfam" id="PF13277">
    <property type="entry name" value="YmdB"/>
    <property type="match status" value="1"/>
</dbReference>
<dbReference type="Proteomes" id="UP000011765">
    <property type="component" value="Chromosome"/>
</dbReference>
<keyword evidence="4" id="KW-1185">Reference proteome</keyword>
<accession>M1E5R2</accession>
<dbReference type="SUPFAM" id="SSF56300">
    <property type="entry name" value="Metallo-dependent phosphatases"/>
    <property type="match status" value="1"/>
</dbReference>
<proteinExistence type="predicted"/>
<dbReference type="RefSeq" id="WP_013755533.1">
    <property type="nucleotide sequence ID" value="NC_015499.1"/>
</dbReference>
<dbReference type="PIRSF" id="PIRSF004789">
    <property type="entry name" value="DR1281"/>
    <property type="match status" value="1"/>
</dbReference>
<feature type="binding site" evidence="2">
    <location>
        <position position="67"/>
    </location>
    <ligand>
        <name>Fe cation</name>
        <dbReference type="ChEBI" id="CHEBI:24875"/>
        <label>2</label>
    </ligand>
</feature>
<evidence type="ECO:0000256" key="2">
    <source>
        <dbReference type="PIRSR" id="PIRSR004789-51"/>
    </source>
</evidence>
<feature type="binding site" evidence="2">
    <location>
        <position position="176"/>
    </location>
    <ligand>
        <name>Fe cation</name>
        <dbReference type="ChEBI" id="CHEBI:24875"/>
        <label>1</label>
    </ligand>
</feature>
<dbReference type="InterPro" id="IPR029052">
    <property type="entry name" value="Metallo-depent_PP-like"/>
</dbReference>
<name>M1E5R2_9BACT</name>
<evidence type="ECO:0008006" key="5">
    <source>
        <dbReference type="Google" id="ProtNLM"/>
    </source>
</evidence>
<sequence length="268" mass="29623">MKIFFIGDIVGRAGRQILKDAFKYLDLRSTYDFIIANAENAAGGFGITNKVLDELLQLDIDCLTMGNHTFDKKEGEQVLLHNKVIRPANLPPNVVGSGYGIFNSRAGKVAVVNLLGRIFMQPVDCPFRTFDLLYSEIKKETNIIVVDFHAEATSEKVALGHYLDGRASAVIGTHTHVPTADLKILPNKTAYLTDVGMTGSTAGVIGFKKDPIIQKFLTYIPKKFEVEVENPQLQAVSIDIDESGRARSIERVFYPEEAAFEGELLDND</sequence>
<feature type="binding site" evidence="2">
    <location>
        <position position="8"/>
    </location>
    <ligand>
        <name>Fe cation</name>
        <dbReference type="ChEBI" id="CHEBI:24875"/>
        <label>1</label>
    </ligand>
</feature>
<dbReference type="InterPro" id="IPR005235">
    <property type="entry name" value="YmdB-like"/>
</dbReference>
<evidence type="ECO:0000313" key="4">
    <source>
        <dbReference type="Proteomes" id="UP000011765"/>
    </source>
</evidence>
<reference evidence="3 4" key="1">
    <citation type="submission" date="2011-04" db="EMBL/GenBank/DDBJ databases">
        <title>The complete genome of Thermodesulfobium narugense DSM 14796.</title>
        <authorList>
            <consortium name="US DOE Joint Genome Institute (JGI-PGF)"/>
            <person name="Lucas S."/>
            <person name="Han J."/>
            <person name="Lapidus A."/>
            <person name="Bruce D."/>
            <person name="Goodwin L."/>
            <person name="Pitluck S."/>
            <person name="Peters L."/>
            <person name="Kyrpides N."/>
            <person name="Mavromatis K."/>
            <person name="Pagani I."/>
            <person name="Ivanova N."/>
            <person name="Ovchinnikova G."/>
            <person name="Zhang X."/>
            <person name="Saunders L."/>
            <person name="Detter J.C."/>
            <person name="Tapia R."/>
            <person name="Han C."/>
            <person name="Land M."/>
            <person name="Hauser L."/>
            <person name="Markowitz V."/>
            <person name="Cheng J.-F."/>
            <person name="Hugenholtz P."/>
            <person name="Woyke T."/>
            <person name="Wu D."/>
            <person name="Spring S."/>
            <person name="Schroeder M."/>
            <person name="Brambilla E."/>
            <person name="Klenk H.-P."/>
            <person name="Eisen J.A."/>
        </authorList>
    </citation>
    <scope>NUCLEOTIDE SEQUENCE [LARGE SCALE GENOMIC DNA]</scope>
    <source>
        <strain evidence="3 4">DSM 14796</strain>
    </source>
</reference>
<feature type="binding site" evidence="2">
    <location>
        <position position="149"/>
    </location>
    <ligand>
        <name>Fe cation</name>
        <dbReference type="ChEBI" id="CHEBI:24875"/>
        <label>2</label>
    </ligand>
</feature>
<dbReference type="STRING" id="747365.Thena_0153"/>